<dbReference type="OrthoDB" id="416496at2759"/>
<keyword evidence="3" id="KW-0732">Signal</keyword>
<dbReference type="GeneID" id="94287271"/>
<feature type="signal peptide" evidence="3">
    <location>
        <begin position="1"/>
        <end position="17"/>
    </location>
</feature>
<dbReference type="FunFam" id="3.40.50.150:FF:000349">
    <property type="entry name" value="Methyltransferase domain containing protein"/>
    <property type="match status" value="1"/>
</dbReference>
<evidence type="ECO:0000259" key="4">
    <source>
        <dbReference type="Pfam" id="PF08241"/>
    </source>
</evidence>
<dbReference type="SUPFAM" id="SSF53335">
    <property type="entry name" value="S-adenosyl-L-methionine-dependent methyltransferases"/>
    <property type="match status" value="1"/>
</dbReference>
<dbReference type="InterPro" id="IPR013216">
    <property type="entry name" value="Methyltransf_11"/>
</dbReference>
<proteinExistence type="predicted"/>
<dbReference type="PANTHER" id="PTHR42912">
    <property type="entry name" value="METHYLTRANSFERASE"/>
    <property type="match status" value="1"/>
</dbReference>
<evidence type="ECO:0000313" key="5">
    <source>
        <dbReference type="EMBL" id="KAG5492567.1"/>
    </source>
</evidence>
<dbReference type="KEGG" id="phet:94287271"/>
<feature type="region of interest" description="Disordered" evidence="1">
    <location>
        <begin position="395"/>
        <end position="417"/>
    </location>
</feature>
<feature type="transmembrane region" description="Helical" evidence="2">
    <location>
        <begin position="182"/>
        <end position="204"/>
    </location>
</feature>
<feature type="domain" description="Methyltransferase type 11" evidence="4">
    <location>
        <begin position="226"/>
        <end position="322"/>
    </location>
</feature>
<dbReference type="GO" id="GO:0008757">
    <property type="term" value="F:S-adenosylmethionine-dependent methyltransferase activity"/>
    <property type="evidence" value="ECO:0007669"/>
    <property type="project" value="InterPro"/>
</dbReference>
<evidence type="ECO:0000256" key="2">
    <source>
        <dbReference type="SAM" id="Phobius"/>
    </source>
</evidence>
<comment type="caution">
    <text evidence="5">The sequence shown here is derived from an EMBL/GenBank/DDBJ whole genome shotgun (WGS) entry which is preliminary data.</text>
</comment>
<dbReference type="InterPro" id="IPR029063">
    <property type="entry name" value="SAM-dependent_MTases_sf"/>
</dbReference>
<dbReference type="EMBL" id="JAFJZO010000035">
    <property type="protein sequence ID" value="KAG5492567.1"/>
    <property type="molecule type" value="Genomic_DNA"/>
</dbReference>
<dbReference type="Proteomes" id="UP000674318">
    <property type="component" value="Chromosome 35"/>
</dbReference>
<dbReference type="AlphaFoldDB" id="A0A836H2P1"/>
<evidence type="ECO:0000256" key="1">
    <source>
        <dbReference type="SAM" id="MobiDB-lite"/>
    </source>
</evidence>
<gene>
    <name evidence="5" type="ORF">JKF63_01146</name>
</gene>
<keyword evidence="2" id="KW-0472">Membrane</keyword>
<dbReference type="Pfam" id="PF08241">
    <property type="entry name" value="Methyltransf_11"/>
    <property type="match status" value="1"/>
</dbReference>
<name>A0A836H2P1_9TRYP</name>
<evidence type="ECO:0000313" key="6">
    <source>
        <dbReference type="Proteomes" id="UP000674318"/>
    </source>
</evidence>
<protein>
    <recommendedName>
        <fullName evidence="4">Methyltransferase type 11 domain-containing protein</fullName>
    </recommendedName>
</protein>
<feature type="compositionally biased region" description="Polar residues" evidence="1">
    <location>
        <begin position="73"/>
        <end position="86"/>
    </location>
</feature>
<keyword evidence="2" id="KW-1133">Transmembrane helix</keyword>
<evidence type="ECO:0000256" key="3">
    <source>
        <dbReference type="SAM" id="SignalP"/>
    </source>
</evidence>
<keyword evidence="2" id="KW-0812">Transmembrane</keyword>
<keyword evidence="6" id="KW-1185">Reference proteome</keyword>
<organism evidence="5 6">
    <name type="scientific">Porcisia hertigi</name>
    <dbReference type="NCBI Taxonomy" id="2761500"/>
    <lineage>
        <taxon>Eukaryota</taxon>
        <taxon>Discoba</taxon>
        <taxon>Euglenozoa</taxon>
        <taxon>Kinetoplastea</taxon>
        <taxon>Metakinetoplastina</taxon>
        <taxon>Trypanosomatida</taxon>
        <taxon>Trypanosomatidae</taxon>
        <taxon>Leishmaniinae</taxon>
        <taxon>Porcisia</taxon>
    </lineage>
</organism>
<feature type="region of interest" description="Disordered" evidence="1">
    <location>
        <begin position="42"/>
        <end position="86"/>
    </location>
</feature>
<feature type="compositionally biased region" description="Basic and acidic residues" evidence="1">
    <location>
        <begin position="51"/>
        <end position="70"/>
    </location>
</feature>
<reference evidence="5 6" key="1">
    <citation type="submission" date="2021-02" db="EMBL/GenBank/DDBJ databases">
        <title>Porcisia hertigi Genome sequencing and assembly.</title>
        <authorList>
            <person name="Almutairi H."/>
            <person name="Gatherer D."/>
        </authorList>
    </citation>
    <scope>NUCLEOTIDE SEQUENCE [LARGE SCALE GENOMIC DNA]</scope>
    <source>
        <strain evidence="5 6">C119</strain>
    </source>
</reference>
<dbReference type="InterPro" id="IPR050508">
    <property type="entry name" value="Methyltransf_Superfamily"/>
</dbReference>
<accession>A0A836H2P1</accession>
<sequence length="417" mass="47623">MLRCCAANSRLALLAFAANGGSNTLYQYSRWYSGSNHSCTNNSAASSNIKDSPEEDLHQMPSGRAEKTKDSAILNSGSDDFTSTSDIQKRHRGFIEPSDDIVMETARKALAREGRDQIPEAIVWSWETTAPPILAKGKQNIYDLTEDIPQHVKPFWHHEYYQQREYFRLQRSKRPLKERIKLWASVLTVMAVAGAALTFFRVWVEQPREIRQLREELLQQTYGRVLELAAGHGQNIGAYPYAVHEVVLTDSNPQQLQALRYRIPHTAYPNYDVKRVRSETLDIFKDGEFDCVVDMFGLCHLHDPVMALRQMQRVVKPSGMILLLEHGASPYPPVNWFLDYFEQKHTVNTHGCKWNSPIRQYLQESRLEVKEMRNMHYGTTYYVVAYPEALEAYKGREEEGGGGGVSGRESGTSKRGD</sequence>
<dbReference type="PANTHER" id="PTHR42912:SF15">
    <property type="entry name" value="METHYLTRANSFERASE TYPE 11 DOMAIN-CONTAINING PROTEIN"/>
    <property type="match status" value="1"/>
</dbReference>
<feature type="chain" id="PRO_5032652918" description="Methyltransferase type 11 domain-containing protein" evidence="3">
    <location>
        <begin position="18"/>
        <end position="417"/>
    </location>
</feature>
<dbReference type="RefSeq" id="XP_067753351.1">
    <property type="nucleotide sequence ID" value="XM_067897194.1"/>
</dbReference>
<dbReference type="Gene3D" id="3.40.50.150">
    <property type="entry name" value="Vaccinia Virus protein VP39"/>
    <property type="match status" value="1"/>
</dbReference>